<feature type="compositionally biased region" description="Low complexity" evidence="8">
    <location>
        <begin position="107"/>
        <end position="125"/>
    </location>
</feature>
<dbReference type="GO" id="GO:0009506">
    <property type="term" value="C:plasmodesma"/>
    <property type="evidence" value="ECO:0007669"/>
    <property type="project" value="UniProtKB-ARBA"/>
</dbReference>
<feature type="compositionally biased region" description="Polar residues" evidence="8">
    <location>
        <begin position="126"/>
        <end position="137"/>
    </location>
</feature>
<dbReference type="AlphaFoldDB" id="A0AAV7G4J6"/>
<organism evidence="11 12">
    <name type="scientific">Dendrobium chrysotoxum</name>
    <name type="common">Orchid</name>
    <dbReference type="NCBI Taxonomy" id="161865"/>
    <lineage>
        <taxon>Eukaryota</taxon>
        <taxon>Viridiplantae</taxon>
        <taxon>Streptophyta</taxon>
        <taxon>Embryophyta</taxon>
        <taxon>Tracheophyta</taxon>
        <taxon>Spermatophyta</taxon>
        <taxon>Magnoliopsida</taxon>
        <taxon>Liliopsida</taxon>
        <taxon>Asparagales</taxon>
        <taxon>Orchidaceae</taxon>
        <taxon>Epidendroideae</taxon>
        <taxon>Malaxideae</taxon>
        <taxon>Dendrobiinae</taxon>
        <taxon>Dendrobium</taxon>
    </lineage>
</organism>
<feature type="region of interest" description="Disordered" evidence="8">
    <location>
        <begin position="100"/>
        <end position="149"/>
    </location>
</feature>
<reference evidence="11 12" key="1">
    <citation type="journal article" date="2021" name="Hortic Res">
        <title>Chromosome-scale assembly of the Dendrobium chrysotoxum genome enhances the understanding of orchid evolution.</title>
        <authorList>
            <person name="Zhang Y."/>
            <person name="Zhang G.Q."/>
            <person name="Zhang D."/>
            <person name="Liu X.D."/>
            <person name="Xu X.Y."/>
            <person name="Sun W.H."/>
            <person name="Yu X."/>
            <person name="Zhu X."/>
            <person name="Wang Z.W."/>
            <person name="Zhao X."/>
            <person name="Zhong W.Y."/>
            <person name="Chen H."/>
            <person name="Yin W.L."/>
            <person name="Huang T."/>
            <person name="Niu S.C."/>
            <person name="Liu Z.J."/>
        </authorList>
    </citation>
    <scope>NUCLEOTIDE SEQUENCE [LARGE SCALE GENOMIC DNA]</scope>
    <source>
        <strain evidence="11">Lindl</strain>
    </source>
</reference>
<evidence type="ECO:0000256" key="4">
    <source>
        <dbReference type="ARBA" id="ARBA00022729"/>
    </source>
</evidence>
<proteinExistence type="predicted"/>
<dbReference type="EMBL" id="JAGFBR010000018">
    <property type="protein sequence ID" value="KAH0450578.1"/>
    <property type="molecule type" value="Genomic_DNA"/>
</dbReference>
<feature type="domain" description="X8" evidence="10">
    <location>
        <begin position="20"/>
        <end position="104"/>
    </location>
</feature>
<dbReference type="PANTHER" id="PTHR31044">
    <property type="entry name" value="BETA-1,3 GLUCANASE"/>
    <property type="match status" value="1"/>
</dbReference>
<feature type="signal peptide" evidence="9">
    <location>
        <begin position="1"/>
        <end position="19"/>
    </location>
</feature>
<protein>
    <recommendedName>
        <fullName evidence="10">X8 domain-containing protein</fullName>
    </recommendedName>
</protein>
<evidence type="ECO:0000259" key="10">
    <source>
        <dbReference type="SMART" id="SM00768"/>
    </source>
</evidence>
<keyword evidence="4 9" id="KW-0732">Signal</keyword>
<evidence type="ECO:0000256" key="6">
    <source>
        <dbReference type="ARBA" id="ARBA00023157"/>
    </source>
</evidence>
<evidence type="ECO:0000256" key="8">
    <source>
        <dbReference type="SAM" id="MobiDB-lite"/>
    </source>
</evidence>
<dbReference type="Proteomes" id="UP000775213">
    <property type="component" value="Unassembled WGS sequence"/>
</dbReference>
<accession>A0AAV7G4J6</accession>
<dbReference type="SMART" id="SM00768">
    <property type="entry name" value="X8"/>
    <property type="match status" value="1"/>
</dbReference>
<feature type="chain" id="PRO_5043910955" description="X8 domain-containing protein" evidence="9">
    <location>
        <begin position="20"/>
        <end position="186"/>
    </location>
</feature>
<evidence type="ECO:0000313" key="11">
    <source>
        <dbReference type="EMBL" id="KAH0450578.1"/>
    </source>
</evidence>
<keyword evidence="5" id="KW-0472">Membrane</keyword>
<keyword evidence="7" id="KW-0325">Glycoprotein</keyword>
<evidence type="ECO:0000256" key="1">
    <source>
        <dbReference type="ARBA" id="ARBA00004609"/>
    </source>
</evidence>
<dbReference type="GO" id="GO:0098552">
    <property type="term" value="C:side of membrane"/>
    <property type="evidence" value="ECO:0007669"/>
    <property type="project" value="UniProtKB-KW"/>
</dbReference>
<dbReference type="Pfam" id="PF07983">
    <property type="entry name" value="X8"/>
    <property type="match status" value="1"/>
</dbReference>
<evidence type="ECO:0000256" key="7">
    <source>
        <dbReference type="ARBA" id="ARBA00023180"/>
    </source>
</evidence>
<sequence length="186" mass="18935">MAAMMLLALFLTMFGGSDAAWCVCRQDASSTALQKTIDYACGAGADCNPILQNGACYNPNTVLDHCSYAANSYYQRKAQAQGACDFAGTATIIQTDPSKNGCSYPASQSSSGSSSSPGTGNSTQNPGSASTGFPPNQTGTGGVLGGLGPSGTITSVDGSEAGFLPDPKMFSLFLIILLSDLVLLML</sequence>
<comment type="caution">
    <text evidence="11">The sequence shown here is derived from an EMBL/GenBank/DDBJ whole genome shotgun (WGS) entry which is preliminary data.</text>
</comment>
<dbReference type="FunFam" id="1.20.58.1040:FF:000001">
    <property type="entry name" value="Glucan endo-1,3-beta-glucosidase 4"/>
    <property type="match status" value="1"/>
</dbReference>
<evidence type="ECO:0000256" key="3">
    <source>
        <dbReference type="ARBA" id="ARBA00022622"/>
    </source>
</evidence>
<evidence type="ECO:0000313" key="12">
    <source>
        <dbReference type="Proteomes" id="UP000775213"/>
    </source>
</evidence>
<dbReference type="InterPro" id="IPR012946">
    <property type="entry name" value="X8"/>
</dbReference>
<evidence type="ECO:0000256" key="5">
    <source>
        <dbReference type="ARBA" id="ARBA00023136"/>
    </source>
</evidence>
<keyword evidence="3" id="KW-0336">GPI-anchor</keyword>
<keyword evidence="3" id="KW-0449">Lipoprotein</keyword>
<dbReference type="GO" id="GO:0005886">
    <property type="term" value="C:plasma membrane"/>
    <property type="evidence" value="ECO:0007669"/>
    <property type="project" value="UniProtKB-SubCell"/>
</dbReference>
<feature type="compositionally biased region" description="Gly residues" evidence="8">
    <location>
        <begin position="139"/>
        <end position="149"/>
    </location>
</feature>
<evidence type="ECO:0000256" key="2">
    <source>
        <dbReference type="ARBA" id="ARBA00022475"/>
    </source>
</evidence>
<dbReference type="PANTHER" id="PTHR31044:SF25">
    <property type="entry name" value="PLASMODESMATA CALLOSE-BINDING PROTEIN 3"/>
    <property type="match status" value="1"/>
</dbReference>
<name>A0AAV7G4J6_DENCH</name>
<comment type="subcellular location">
    <subcellularLocation>
        <location evidence="1">Cell membrane</location>
        <topology evidence="1">Lipid-anchor</topology>
        <topology evidence="1">GPI-anchor</topology>
    </subcellularLocation>
</comment>
<keyword evidence="12" id="KW-1185">Reference proteome</keyword>
<dbReference type="InterPro" id="IPR044788">
    <property type="entry name" value="X8_dom_prot"/>
</dbReference>
<keyword evidence="2" id="KW-1003">Cell membrane</keyword>
<dbReference type="Gene3D" id="1.20.58.1040">
    <property type="match status" value="1"/>
</dbReference>
<evidence type="ECO:0000256" key="9">
    <source>
        <dbReference type="SAM" id="SignalP"/>
    </source>
</evidence>
<keyword evidence="6" id="KW-1015">Disulfide bond</keyword>
<gene>
    <name evidence="11" type="ORF">IEQ34_021270</name>
</gene>